<dbReference type="PANTHER" id="PTHR43008">
    <property type="entry name" value="BENZIL REDUCTASE"/>
    <property type="match status" value="1"/>
</dbReference>
<evidence type="ECO:0000256" key="1">
    <source>
        <dbReference type="ARBA" id="ARBA00006484"/>
    </source>
</evidence>
<dbReference type="Pfam" id="PF13561">
    <property type="entry name" value="adh_short_C2"/>
    <property type="match status" value="1"/>
</dbReference>
<dbReference type="Proteomes" id="UP000245712">
    <property type="component" value="Unassembled WGS sequence"/>
</dbReference>
<protein>
    <submittedName>
        <fullName evidence="3">NAD(P)-dependent dehydrogenase (Short-subunit alcohol dehydrogenase family)</fullName>
    </submittedName>
</protein>
<accession>A0ABX5KIF5</accession>
<dbReference type="EMBL" id="QEOB01000011">
    <property type="protein sequence ID" value="PVX81206.1"/>
    <property type="molecule type" value="Genomic_DNA"/>
</dbReference>
<comment type="caution">
    <text evidence="3">The sequence shown here is derived from an EMBL/GenBank/DDBJ whole genome shotgun (WGS) entry which is preliminary data.</text>
</comment>
<keyword evidence="4" id="KW-1185">Reference proteome</keyword>
<dbReference type="Gene3D" id="3.40.50.720">
    <property type="entry name" value="NAD(P)-binding Rossmann-like Domain"/>
    <property type="match status" value="1"/>
</dbReference>
<dbReference type="PANTHER" id="PTHR43008:SF4">
    <property type="entry name" value="CHAIN DEHYDROGENASE, PUTATIVE (AFU_ORTHOLOGUE AFUA_4G08710)-RELATED"/>
    <property type="match status" value="1"/>
</dbReference>
<dbReference type="InterPro" id="IPR002347">
    <property type="entry name" value="SDR_fam"/>
</dbReference>
<sequence>MTVIAVSGSAGGIGSALREELGREGAQVIGIDLHDAEVIADLGSEAGRAHALAEVARLARGRLDGLVCAAGVGGTVRPPARMVAVNYFGAVALMDGLLPLLREGERAAAVAVASVSATSGPWRGHPVEVACLDGDEALACRLADEAENPYAGYGCSKRALAVRVRRLAREWGAAGVRVNAVAPGPVDTALHRAALEDPVLGPRARAFVPPLGGTAEPVEIARVIRFLLSADASFVHGSVWFADGGCDAGMRADLF</sequence>
<reference evidence="3 4" key="1">
    <citation type="submission" date="2018-05" db="EMBL/GenBank/DDBJ databases">
        <title>Genomic Encyclopedia of Type Strains, Phase IV (KMG-V): Genome sequencing to study the core and pangenomes of soil and plant-associated prokaryotes.</title>
        <authorList>
            <person name="Whitman W."/>
        </authorList>
    </citation>
    <scope>NUCLEOTIDE SEQUENCE [LARGE SCALE GENOMIC DNA]</scope>
    <source>
        <strain evidence="3 4">SCZa-39</strain>
    </source>
</reference>
<keyword evidence="2" id="KW-0560">Oxidoreductase</keyword>
<organism evidence="3 4">
    <name type="scientific">Paraburkholderia unamae</name>
    <dbReference type="NCBI Taxonomy" id="219649"/>
    <lineage>
        <taxon>Bacteria</taxon>
        <taxon>Pseudomonadati</taxon>
        <taxon>Pseudomonadota</taxon>
        <taxon>Betaproteobacteria</taxon>
        <taxon>Burkholderiales</taxon>
        <taxon>Burkholderiaceae</taxon>
        <taxon>Paraburkholderia</taxon>
    </lineage>
</organism>
<dbReference type="SUPFAM" id="SSF51735">
    <property type="entry name" value="NAD(P)-binding Rossmann-fold domains"/>
    <property type="match status" value="1"/>
</dbReference>
<comment type="similarity">
    <text evidence="1">Belongs to the short-chain dehydrogenases/reductases (SDR) family.</text>
</comment>
<evidence type="ECO:0000313" key="4">
    <source>
        <dbReference type="Proteomes" id="UP000245712"/>
    </source>
</evidence>
<proteinExistence type="inferred from homology"/>
<dbReference type="PRINTS" id="PR00081">
    <property type="entry name" value="GDHRDH"/>
</dbReference>
<name>A0ABX5KIF5_9BURK</name>
<dbReference type="InterPro" id="IPR036291">
    <property type="entry name" value="NAD(P)-bd_dom_sf"/>
</dbReference>
<gene>
    <name evidence="3" type="ORF">C7402_111108</name>
</gene>
<dbReference type="Pfam" id="PF00106">
    <property type="entry name" value="adh_short"/>
    <property type="match status" value="1"/>
</dbReference>
<evidence type="ECO:0000313" key="3">
    <source>
        <dbReference type="EMBL" id="PVX81206.1"/>
    </source>
</evidence>
<evidence type="ECO:0000256" key="2">
    <source>
        <dbReference type="ARBA" id="ARBA00023002"/>
    </source>
</evidence>
<dbReference type="RefSeq" id="WP_112176215.1">
    <property type="nucleotide sequence ID" value="NZ_QEOB01000011.1"/>
</dbReference>